<dbReference type="InterPro" id="IPR046831">
    <property type="entry name" value="Calmodulin_bind_N"/>
</dbReference>
<evidence type="ECO:0000256" key="8">
    <source>
        <dbReference type="SAM" id="MobiDB-lite"/>
    </source>
</evidence>
<evidence type="ECO:0000256" key="5">
    <source>
        <dbReference type="ARBA" id="ARBA00023159"/>
    </source>
</evidence>
<feature type="compositionally biased region" description="Polar residues" evidence="8">
    <location>
        <begin position="502"/>
        <end position="515"/>
    </location>
</feature>
<dbReference type="InterPro" id="IPR046830">
    <property type="entry name" value="Calmod_bind_M"/>
</dbReference>
<evidence type="ECO:0000256" key="2">
    <source>
        <dbReference type="ARBA" id="ARBA00007214"/>
    </source>
</evidence>
<dbReference type="Pfam" id="PF07887">
    <property type="entry name" value="Calmodulin_bind"/>
    <property type="match status" value="1"/>
</dbReference>
<evidence type="ECO:0000256" key="7">
    <source>
        <dbReference type="ARBA" id="ARBA00023242"/>
    </source>
</evidence>
<evidence type="ECO:0000259" key="11">
    <source>
        <dbReference type="Pfam" id="PF20452"/>
    </source>
</evidence>
<accession>A0AAW2LHK3</accession>
<keyword evidence="7" id="KW-0539">Nucleus</keyword>
<comment type="caution">
    <text evidence="12">The sequence shown here is derived from an EMBL/GenBank/DDBJ whole genome shotgun (WGS) entry which is preliminary data.</text>
</comment>
<feature type="domain" description="Calmodulin binding protein C-terminal" evidence="11">
    <location>
        <begin position="326"/>
        <end position="386"/>
    </location>
</feature>
<dbReference type="Pfam" id="PF20451">
    <property type="entry name" value="Calmod_bind_M"/>
    <property type="match status" value="1"/>
</dbReference>
<evidence type="ECO:0000256" key="4">
    <source>
        <dbReference type="ARBA" id="ARBA00023125"/>
    </source>
</evidence>
<sequence length="564" mass="62889">MGGGKMEVNMQTEDVKNGGSEQASSSDDGQFVVALREMMRKEIEVTVIRTVERVIVPLAEKLIHKVVKEEIQSAQEKFFIGGKRSHANELATSKERSLHLTFVDEVSGPVLTGKAIEGKGGTPMRVALVDKITGQVVDCGPESSAKVEIVVLEAGDNDNEQNLSLENFNNRIIRESDKKKPHFPKSNYIYLKKGVGVLCNVKLGHDSTWMKSCKCQLGARIVENFGGIKVQAAWTESFMVSDSRSKLYEKHYPPSLSDPVWRLDNIGKDGARCRRLNKNKVLTVQDFLFLHSIDPERLQNIVSVGAEILKATLDHARTCNIDDKRIHLYYPSSELKMGVAFDIVGGLKGVINDSHYVPNNHLSETEKDCAHGLLLSAFENRKDITSFNDETALQHQFPQRSSYVGATTHSSIEDGLHDRHLTISEITNRYDPTEPGTSSQSISASIRPYGHPNTNHHFGSLGSTTMGQLYDSCFDVPNQSSSFLYSDLKRLLEDIGDDEILSSPNFPERNNSSESLRPESHSHQQSNAGSIHLVRAVVVMLWMFRARKRVLALGGVHVQKRRRI</sequence>
<dbReference type="GO" id="GO:0003700">
    <property type="term" value="F:DNA-binding transcription factor activity"/>
    <property type="evidence" value="ECO:0007669"/>
    <property type="project" value="TreeGrafter"/>
</dbReference>
<dbReference type="EMBL" id="JACGWK010000013">
    <property type="protein sequence ID" value="KAL0318408.1"/>
    <property type="molecule type" value="Genomic_DNA"/>
</dbReference>
<dbReference type="GO" id="GO:0043565">
    <property type="term" value="F:sequence-specific DNA binding"/>
    <property type="evidence" value="ECO:0007669"/>
    <property type="project" value="TreeGrafter"/>
</dbReference>
<feature type="compositionally biased region" description="Polar residues" evidence="8">
    <location>
        <begin position="435"/>
        <end position="444"/>
    </location>
</feature>
<feature type="region of interest" description="Disordered" evidence="8">
    <location>
        <begin position="428"/>
        <end position="451"/>
    </location>
</feature>
<dbReference type="GO" id="GO:0005516">
    <property type="term" value="F:calmodulin binding"/>
    <property type="evidence" value="ECO:0007669"/>
    <property type="project" value="InterPro"/>
</dbReference>
<evidence type="ECO:0000256" key="6">
    <source>
        <dbReference type="ARBA" id="ARBA00023163"/>
    </source>
</evidence>
<evidence type="ECO:0000259" key="9">
    <source>
        <dbReference type="Pfam" id="PF07887"/>
    </source>
</evidence>
<dbReference type="GO" id="GO:0080142">
    <property type="term" value="P:regulation of salicylic acid biosynthetic process"/>
    <property type="evidence" value="ECO:0007669"/>
    <property type="project" value="TreeGrafter"/>
</dbReference>
<feature type="region of interest" description="Disordered" evidence="8">
    <location>
        <begin position="499"/>
        <end position="527"/>
    </location>
</feature>
<feature type="domain" description="Calmodulin binding protein-like N-terminal" evidence="9">
    <location>
        <begin position="98"/>
        <end position="242"/>
    </location>
</feature>
<keyword evidence="5" id="KW-0010">Activator</keyword>
<gene>
    <name evidence="12" type="ORF">Sangu_1997000</name>
</gene>
<dbReference type="InterPro" id="IPR012416">
    <property type="entry name" value="CBP60"/>
</dbReference>
<feature type="domain" description="Calmodulin binding protein central" evidence="10">
    <location>
        <begin position="256"/>
        <end position="319"/>
    </location>
</feature>
<dbReference type="Pfam" id="PF20452">
    <property type="entry name" value="Calmod_bind_C"/>
    <property type="match status" value="1"/>
</dbReference>
<evidence type="ECO:0000313" key="12">
    <source>
        <dbReference type="EMBL" id="KAL0318408.1"/>
    </source>
</evidence>
<dbReference type="PANTHER" id="PTHR31713:SF14">
    <property type="entry name" value="CALMODULIN-BINDING PROTEIN 60 A"/>
    <property type="match status" value="1"/>
</dbReference>
<comment type="subcellular location">
    <subcellularLocation>
        <location evidence="1">Nucleus</location>
    </subcellularLocation>
</comment>
<organism evidence="12">
    <name type="scientific">Sesamum angustifolium</name>
    <dbReference type="NCBI Taxonomy" id="2727405"/>
    <lineage>
        <taxon>Eukaryota</taxon>
        <taxon>Viridiplantae</taxon>
        <taxon>Streptophyta</taxon>
        <taxon>Embryophyta</taxon>
        <taxon>Tracheophyta</taxon>
        <taxon>Spermatophyta</taxon>
        <taxon>Magnoliopsida</taxon>
        <taxon>eudicotyledons</taxon>
        <taxon>Gunneridae</taxon>
        <taxon>Pentapetalae</taxon>
        <taxon>asterids</taxon>
        <taxon>lamiids</taxon>
        <taxon>Lamiales</taxon>
        <taxon>Pedaliaceae</taxon>
        <taxon>Sesamum</taxon>
    </lineage>
</organism>
<dbReference type="GO" id="GO:0005634">
    <property type="term" value="C:nucleus"/>
    <property type="evidence" value="ECO:0007669"/>
    <property type="project" value="UniProtKB-SubCell"/>
</dbReference>
<evidence type="ECO:0000256" key="1">
    <source>
        <dbReference type="ARBA" id="ARBA00004123"/>
    </source>
</evidence>
<name>A0AAW2LHK3_9LAMI</name>
<evidence type="ECO:0000256" key="3">
    <source>
        <dbReference type="ARBA" id="ARBA00023015"/>
    </source>
</evidence>
<proteinExistence type="inferred from homology"/>
<dbReference type="InterPro" id="IPR046829">
    <property type="entry name" value="Calmod_bind_C"/>
</dbReference>
<dbReference type="AlphaFoldDB" id="A0AAW2LHK3"/>
<dbReference type="PANTHER" id="PTHR31713">
    <property type="entry name" value="OS02G0177800 PROTEIN"/>
    <property type="match status" value="1"/>
</dbReference>
<keyword evidence="4" id="KW-0238">DNA-binding</keyword>
<protein>
    <submittedName>
        <fullName evidence="12">Calmodulin-binding protein 60 B</fullName>
    </submittedName>
</protein>
<comment type="similarity">
    <text evidence="2">Belongs to the plant ACBP60 protein family.</text>
</comment>
<evidence type="ECO:0000259" key="10">
    <source>
        <dbReference type="Pfam" id="PF20451"/>
    </source>
</evidence>
<reference evidence="12" key="1">
    <citation type="submission" date="2020-06" db="EMBL/GenBank/DDBJ databases">
        <authorList>
            <person name="Li T."/>
            <person name="Hu X."/>
            <person name="Zhang T."/>
            <person name="Song X."/>
            <person name="Zhang H."/>
            <person name="Dai N."/>
            <person name="Sheng W."/>
            <person name="Hou X."/>
            <person name="Wei L."/>
        </authorList>
    </citation>
    <scope>NUCLEOTIDE SEQUENCE</scope>
    <source>
        <strain evidence="12">G01</strain>
        <tissue evidence="12">Leaf</tissue>
    </source>
</reference>
<keyword evidence="3" id="KW-0805">Transcription regulation</keyword>
<reference evidence="12" key="2">
    <citation type="journal article" date="2024" name="Plant">
        <title>Genomic evolution and insights into agronomic trait innovations of Sesamum species.</title>
        <authorList>
            <person name="Miao H."/>
            <person name="Wang L."/>
            <person name="Qu L."/>
            <person name="Liu H."/>
            <person name="Sun Y."/>
            <person name="Le M."/>
            <person name="Wang Q."/>
            <person name="Wei S."/>
            <person name="Zheng Y."/>
            <person name="Lin W."/>
            <person name="Duan Y."/>
            <person name="Cao H."/>
            <person name="Xiong S."/>
            <person name="Wang X."/>
            <person name="Wei L."/>
            <person name="Li C."/>
            <person name="Ma Q."/>
            <person name="Ju M."/>
            <person name="Zhao R."/>
            <person name="Li G."/>
            <person name="Mu C."/>
            <person name="Tian Q."/>
            <person name="Mei H."/>
            <person name="Zhang T."/>
            <person name="Gao T."/>
            <person name="Zhang H."/>
        </authorList>
    </citation>
    <scope>NUCLEOTIDE SEQUENCE</scope>
    <source>
        <strain evidence="12">G01</strain>
    </source>
</reference>
<keyword evidence="6" id="KW-0804">Transcription</keyword>